<dbReference type="InterPro" id="IPR058746">
    <property type="entry name" value="Znf_RING-type_Topors"/>
</dbReference>
<dbReference type="InterPro" id="IPR001841">
    <property type="entry name" value="Znf_RING"/>
</dbReference>
<evidence type="ECO:0000256" key="5">
    <source>
        <dbReference type="ARBA" id="ARBA00022771"/>
    </source>
</evidence>
<evidence type="ECO:0000256" key="12">
    <source>
        <dbReference type="ARBA" id="ARBA00076940"/>
    </source>
</evidence>
<comment type="catalytic activity">
    <reaction evidence="1">
        <text>S-ubiquitinyl-[E2 ubiquitin-conjugating enzyme]-L-cysteine + [acceptor protein]-L-lysine = [E2 ubiquitin-conjugating enzyme]-L-cysteine + N(6)-ubiquitinyl-[acceptor protein]-L-lysine.</text>
        <dbReference type="EC" id="2.3.2.27"/>
    </reaction>
</comment>
<feature type="compositionally biased region" description="Low complexity" evidence="16">
    <location>
        <begin position="358"/>
        <end position="368"/>
    </location>
</feature>
<dbReference type="AlphaFoldDB" id="A0A3S3NZD2"/>
<evidence type="ECO:0000256" key="9">
    <source>
        <dbReference type="ARBA" id="ARBA00023163"/>
    </source>
</evidence>
<keyword evidence="8" id="KW-0805">Transcription regulation</keyword>
<evidence type="ECO:0000256" key="16">
    <source>
        <dbReference type="SAM" id="MobiDB-lite"/>
    </source>
</evidence>
<dbReference type="PROSITE" id="PS50089">
    <property type="entry name" value="ZF_RING_2"/>
    <property type="match status" value="1"/>
</dbReference>
<dbReference type="Pfam" id="PF13923">
    <property type="entry name" value="zf-C3HC4_2"/>
    <property type="match status" value="1"/>
</dbReference>
<feature type="domain" description="RING-type" evidence="17">
    <location>
        <begin position="35"/>
        <end position="74"/>
    </location>
</feature>
<accession>A0A3S3NZD2</accession>
<dbReference type="CDD" id="cd16574">
    <property type="entry name" value="RING-HC_Topors"/>
    <property type="match status" value="1"/>
</dbReference>
<feature type="compositionally biased region" description="Low complexity" evidence="16">
    <location>
        <begin position="530"/>
        <end position="545"/>
    </location>
</feature>
<dbReference type="GO" id="GO:0061630">
    <property type="term" value="F:ubiquitin protein ligase activity"/>
    <property type="evidence" value="ECO:0007669"/>
    <property type="project" value="UniProtKB-EC"/>
</dbReference>
<protein>
    <recommendedName>
        <fullName evidence="10">E3 ubiquitin-protein ligase Topors</fullName>
        <ecNumber evidence="2">2.3.2.27</ecNumber>
    </recommendedName>
    <alternativeName>
        <fullName evidence="11">RING-type E3 ubiquitin transferase Topors</fullName>
    </alternativeName>
    <alternativeName>
        <fullName evidence="13">SUMO1-protein E3 ligase Topors</fullName>
    </alternativeName>
    <alternativeName>
        <fullName evidence="12">Topoisomerase I-binding RING finger protein</fullName>
    </alternativeName>
    <alternativeName>
        <fullName evidence="14">Topoisomerase I-binding arginine/serine-rich protein</fullName>
    </alternativeName>
</protein>
<feature type="region of interest" description="Disordered" evidence="16">
    <location>
        <begin position="431"/>
        <end position="552"/>
    </location>
</feature>
<evidence type="ECO:0000256" key="11">
    <source>
        <dbReference type="ARBA" id="ARBA00076856"/>
    </source>
</evidence>
<evidence type="ECO:0000256" key="7">
    <source>
        <dbReference type="ARBA" id="ARBA00022833"/>
    </source>
</evidence>
<evidence type="ECO:0000256" key="8">
    <source>
        <dbReference type="ARBA" id="ARBA00023015"/>
    </source>
</evidence>
<comment type="caution">
    <text evidence="18">The sequence shown here is derived from an EMBL/GenBank/DDBJ whole genome shotgun (WGS) entry which is preliminary data.</text>
</comment>
<dbReference type="Pfam" id="PF26084">
    <property type="entry name" value="PWI_Topors"/>
    <property type="match status" value="1"/>
</dbReference>
<evidence type="ECO:0000256" key="4">
    <source>
        <dbReference type="ARBA" id="ARBA00022723"/>
    </source>
</evidence>
<dbReference type="SUPFAM" id="SSF57850">
    <property type="entry name" value="RING/U-box"/>
    <property type="match status" value="1"/>
</dbReference>
<dbReference type="GO" id="GO:0000209">
    <property type="term" value="P:protein polyubiquitination"/>
    <property type="evidence" value="ECO:0007669"/>
    <property type="project" value="TreeGrafter"/>
</dbReference>
<keyword evidence="5 15" id="KW-0863">Zinc-finger</keyword>
<dbReference type="PROSITE" id="PS00518">
    <property type="entry name" value="ZF_RING_1"/>
    <property type="match status" value="1"/>
</dbReference>
<dbReference type="SMART" id="SM00184">
    <property type="entry name" value="RING"/>
    <property type="match status" value="1"/>
</dbReference>
<dbReference type="GO" id="GO:0006513">
    <property type="term" value="P:protein monoubiquitination"/>
    <property type="evidence" value="ECO:0007669"/>
    <property type="project" value="TreeGrafter"/>
</dbReference>
<evidence type="ECO:0000256" key="2">
    <source>
        <dbReference type="ARBA" id="ARBA00012483"/>
    </source>
</evidence>
<dbReference type="STRING" id="1965070.A0A3S3NZD2"/>
<keyword evidence="7" id="KW-0862">Zinc</keyword>
<evidence type="ECO:0000256" key="1">
    <source>
        <dbReference type="ARBA" id="ARBA00000900"/>
    </source>
</evidence>
<feature type="region of interest" description="Disordered" evidence="16">
    <location>
        <begin position="565"/>
        <end position="617"/>
    </location>
</feature>
<evidence type="ECO:0000256" key="13">
    <source>
        <dbReference type="ARBA" id="ARBA00079040"/>
    </source>
</evidence>
<feature type="region of interest" description="Disordered" evidence="16">
    <location>
        <begin position="1"/>
        <end position="30"/>
    </location>
</feature>
<feature type="compositionally biased region" description="Polar residues" evidence="16">
    <location>
        <begin position="370"/>
        <end position="385"/>
    </location>
</feature>
<evidence type="ECO:0000259" key="17">
    <source>
        <dbReference type="PROSITE" id="PS50089"/>
    </source>
</evidence>
<keyword evidence="6" id="KW-0833">Ubl conjugation pathway</keyword>
<evidence type="ECO:0000256" key="10">
    <source>
        <dbReference type="ARBA" id="ARBA00071236"/>
    </source>
</evidence>
<dbReference type="GO" id="GO:0008270">
    <property type="term" value="F:zinc ion binding"/>
    <property type="evidence" value="ECO:0007669"/>
    <property type="project" value="UniProtKB-KW"/>
</dbReference>
<organism evidence="18 19">
    <name type="scientific">Dinothrombium tinctorium</name>
    <dbReference type="NCBI Taxonomy" id="1965070"/>
    <lineage>
        <taxon>Eukaryota</taxon>
        <taxon>Metazoa</taxon>
        <taxon>Ecdysozoa</taxon>
        <taxon>Arthropoda</taxon>
        <taxon>Chelicerata</taxon>
        <taxon>Arachnida</taxon>
        <taxon>Acari</taxon>
        <taxon>Acariformes</taxon>
        <taxon>Trombidiformes</taxon>
        <taxon>Prostigmata</taxon>
        <taxon>Anystina</taxon>
        <taxon>Parasitengona</taxon>
        <taxon>Trombidioidea</taxon>
        <taxon>Trombidiidae</taxon>
        <taxon>Dinothrombium</taxon>
    </lineage>
</organism>
<gene>
    <name evidence="18" type="ORF">B4U79_15609</name>
</gene>
<evidence type="ECO:0000256" key="3">
    <source>
        <dbReference type="ARBA" id="ARBA00022679"/>
    </source>
</evidence>
<dbReference type="PANTHER" id="PTHR46077:SF1">
    <property type="entry name" value="TOP1 BINDING ARGININE_SERINE RICH PROTEIN, E3 UBIQUITIN LIGASE"/>
    <property type="match status" value="1"/>
</dbReference>
<feature type="compositionally biased region" description="Basic and acidic residues" evidence="16">
    <location>
        <begin position="472"/>
        <end position="494"/>
    </location>
</feature>
<dbReference type="InterPro" id="IPR017907">
    <property type="entry name" value="Znf_RING_CS"/>
</dbReference>
<proteinExistence type="predicted"/>
<keyword evidence="3" id="KW-0808">Transferase</keyword>
<evidence type="ECO:0000256" key="14">
    <source>
        <dbReference type="ARBA" id="ARBA00079184"/>
    </source>
</evidence>
<dbReference type="PANTHER" id="PTHR46077">
    <property type="entry name" value="E3 UBIQUITIN-PROTEIN LIGASE TOPORS"/>
    <property type="match status" value="1"/>
</dbReference>
<dbReference type="InterPro" id="IPR058745">
    <property type="entry name" value="PWI_Topors"/>
</dbReference>
<dbReference type="Proteomes" id="UP000285301">
    <property type="component" value="Unassembled WGS sequence"/>
</dbReference>
<dbReference type="EC" id="2.3.2.27" evidence="2"/>
<dbReference type="EMBL" id="NCKU01008829">
    <property type="protein sequence ID" value="RWS01663.1"/>
    <property type="molecule type" value="Genomic_DNA"/>
</dbReference>
<reference evidence="18 19" key="1">
    <citation type="journal article" date="2018" name="Gigascience">
        <title>Genomes of trombidid mites reveal novel predicted allergens and laterally-transferred genes associated with secondary metabolism.</title>
        <authorList>
            <person name="Dong X."/>
            <person name="Chaisiri K."/>
            <person name="Xia D."/>
            <person name="Armstrong S.D."/>
            <person name="Fang Y."/>
            <person name="Donnelly M.J."/>
            <person name="Kadowaki T."/>
            <person name="McGarry J.W."/>
            <person name="Darby A.C."/>
            <person name="Makepeace B.L."/>
        </authorList>
    </citation>
    <scope>NUCLEOTIDE SEQUENCE [LARGE SCALE GENOMIC DNA]</scope>
    <source>
        <strain evidence="18">UoL-WK</strain>
    </source>
</reference>
<dbReference type="InterPro" id="IPR013083">
    <property type="entry name" value="Znf_RING/FYVE/PHD"/>
</dbReference>
<feature type="compositionally biased region" description="Basic residues" evidence="16">
    <location>
        <begin position="495"/>
        <end position="529"/>
    </location>
</feature>
<evidence type="ECO:0000256" key="15">
    <source>
        <dbReference type="PROSITE-ProRule" id="PRU00175"/>
    </source>
</evidence>
<evidence type="ECO:0000313" key="18">
    <source>
        <dbReference type="EMBL" id="RWS01663.1"/>
    </source>
</evidence>
<dbReference type="FunFam" id="3.30.40.10:FF:000136">
    <property type="entry name" value="E3 ubiquitin-protein ligase Topors"/>
    <property type="match status" value="1"/>
</dbReference>
<keyword evidence="4" id="KW-0479">Metal-binding</keyword>
<feature type="region of interest" description="Disordered" evidence="16">
    <location>
        <begin position="346"/>
        <end position="385"/>
    </location>
</feature>
<evidence type="ECO:0000313" key="19">
    <source>
        <dbReference type="Proteomes" id="UP000285301"/>
    </source>
</evidence>
<dbReference type="OrthoDB" id="6509683at2759"/>
<dbReference type="Gene3D" id="3.30.40.10">
    <property type="entry name" value="Zinc/RING finger domain, C3HC4 (zinc finger)"/>
    <property type="match status" value="1"/>
</dbReference>
<keyword evidence="19" id="KW-1185">Reference proteome</keyword>
<sequence>MNRLANELRKQRRRSEESNSGKDDSCSRRSPDANCPICLERIEDKSFANRCFHSFCKTCLVEWSKVKAECPVCRQTFDKILYNVKAMDDYQEQVVESRYDSSFSLWTNLDGAQRIIFRERPLAFQASTLLPFRYPTTMTPMRRRLLEMQSLLESINTCRHRLSLVISSPNAGSHASVTSTTHTTRVDDYSMDDGEADMFPPPSGTSAFRKYIYASNLWVLPFGNGDRKRFRESSAEFYRANPACTHRLLPWLNRELVALLENPMQCEMITNKIMVAITTFDIVSDEFRRVVYPHFHHRTDHFIHEFINFARSCYDMEAYSRIAIYVPKERAQIAIERETASMFRSGENVIDKEDSSSDSENSVIVVDSPESPSNNDLVSRSETESAVNSIELNINSPRNRFQITVIDDFDNPRPGPSGINLRNVFNPIAESDQDSDTEIDVGGKEDNGVNNESNESSDDSVQIIGFRKPRHERTPEIIDILESDKESAKKDDRKKEKKRKHRSRHSRSRRKYKYSKERKKRKHRSRSRSRSGYSSSSSSDSTSESQIRRCIRTKRKLTSTHFYWHSSDADSDSDSSEMKKKKVSHEEKRPIIQRGYIPSVVVSPSPKNVTNSSERETKFPQSVIVPRTYKKFESFSE</sequence>
<keyword evidence="9" id="KW-0804">Transcription</keyword>
<evidence type="ECO:0000256" key="6">
    <source>
        <dbReference type="ARBA" id="ARBA00022786"/>
    </source>
</evidence>
<name>A0A3S3NZD2_9ACAR</name>